<evidence type="ECO:0000259" key="5">
    <source>
        <dbReference type="PROSITE" id="PS50001"/>
    </source>
</evidence>
<dbReference type="InParanoid" id="H2YH18"/>
<evidence type="ECO:0000256" key="1">
    <source>
        <dbReference type="ARBA" id="ARBA00010220"/>
    </source>
</evidence>
<reference evidence="7" key="1">
    <citation type="submission" date="2003-08" db="EMBL/GenBank/DDBJ databases">
        <authorList>
            <person name="Birren B."/>
            <person name="Nusbaum C."/>
            <person name="Abebe A."/>
            <person name="Abouelleil A."/>
            <person name="Adekoya E."/>
            <person name="Ait-zahra M."/>
            <person name="Allen N."/>
            <person name="Allen T."/>
            <person name="An P."/>
            <person name="Anderson M."/>
            <person name="Anderson S."/>
            <person name="Arachchi H."/>
            <person name="Armbruster J."/>
            <person name="Bachantsang P."/>
            <person name="Baldwin J."/>
            <person name="Barry A."/>
            <person name="Bayul T."/>
            <person name="Blitshsteyn B."/>
            <person name="Bloom T."/>
            <person name="Blye J."/>
            <person name="Boguslavskiy L."/>
            <person name="Borowsky M."/>
            <person name="Boukhgalter B."/>
            <person name="Brunache A."/>
            <person name="Butler J."/>
            <person name="Calixte N."/>
            <person name="Calvo S."/>
            <person name="Camarata J."/>
            <person name="Campo K."/>
            <person name="Chang J."/>
            <person name="Cheshatsang Y."/>
            <person name="Citroen M."/>
            <person name="Collymore A."/>
            <person name="Considine T."/>
            <person name="Cook A."/>
            <person name="Cooke P."/>
            <person name="Corum B."/>
            <person name="Cuomo C."/>
            <person name="David R."/>
            <person name="Dawoe T."/>
            <person name="Degray S."/>
            <person name="Dodge S."/>
            <person name="Dooley K."/>
            <person name="Dorje P."/>
            <person name="Dorjee K."/>
            <person name="Dorris L."/>
            <person name="Duffey N."/>
            <person name="Dupes A."/>
            <person name="Elkins T."/>
            <person name="Engels R."/>
            <person name="Erickson J."/>
            <person name="Farina A."/>
            <person name="Faro S."/>
            <person name="Ferreira P."/>
            <person name="Fischer H."/>
            <person name="Fitzgerald M."/>
            <person name="Foley K."/>
            <person name="Gage D."/>
            <person name="Galagan J."/>
            <person name="Gearin G."/>
            <person name="Gnerre S."/>
            <person name="Gnirke A."/>
            <person name="Goyette A."/>
            <person name="Graham J."/>
            <person name="Grandbois E."/>
            <person name="Gyaltsen K."/>
            <person name="Hafez N."/>
            <person name="Hagopian D."/>
            <person name="Hagos B."/>
            <person name="Hall J."/>
            <person name="Hatcher B."/>
            <person name="Heller A."/>
            <person name="Higgins H."/>
            <person name="Honan T."/>
            <person name="Horn A."/>
            <person name="Houde N."/>
            <person name="Hughes L."/>
            <person name="Hulme W."/>
            <person name="Husby E."/>
            <person name="Iliev I."/>
            <person name="Jaffe D."/>
            <person name="Jones C."/>
            <person name="Kamal M."/>
            <person name="Kamat A."/>
            <person name="Kamvysselis M."/>
            <person name="Karlsson E."/>
            <person name="Kells C."/>
            <person name="Kieu A."/>
            <person name="Kisner P."/>
            <person name="Kodira C."/>
            <person name="Kulbokas E."/>
            <person name="Labutti K."/>
            <person name="Lama D."/>
            <person name="Landers T."/>
            <person name="Leger J."/>
            <person name="Levine S."/>
            <person name="Lewis D."/>
            <person name="Lewis T."/>
            <person name="Lindblad-toh K."/>
            <person name="Liu X."/>
            <person name="Lokyitsang T."/>
            <person name="Lokyitsang Y."/>
            <person name="Lucien O."/>
            <person name="Lui A."/>
            <person name="Ma L.J."/>
            <person name="Mabbitt R."/>
            <person name="Macdonald J."/>
            <person name="Maclean C."/>
            <person name="Major J."/>
            <person name="Manning J."/>
            <person name="Marabella R."/>
            <person name="Maru K."/>
            <person name="Matthews C."/>
            <person name="Mauceli E."/>
            <person name="Mccarthy M."/>
            <person name="Mcdonough S."/>
            <person name="Mcghee T."/>
            <person name="Meldrim J."/>
            <person name="Meneus L."/>
            <person name="Mesirov J."/>
            <person name="Mihalev A."/>
            <person name="Mihova T."/>
            <person name="Mikkelsen T."/>
            <person name="Mlenga V."/>
            <person name="Moru K."/>
            <person name="Mozes J."/>
            <person name="Mulrain L."/>
            <person name="Munson G."/>
            <person name="Naylor J."/>
            <person name="Newes C."/>
            <person name="Nguyen C."/>
            <person name="Nguyen N."/>
            <person name="Nguyen T."/>
            <person name="Nicol R."/>
            <person name="Nielsen C."/>
            <person name="Nizzari M."/>
            <person name="Norbu C."/>
            <person name="Norbu N."/>
            <person name="O'donnell P."/>
            <person name="Okoawo O."/>
            <person name="O'leary S."/>
            <person name="Omotosho B."/>
            <person name="O'neill K."/>
            <person name="Osman S."/>
            <person name="Parker S."/>
            <person name="Perrin D."/>
            <person name="Phunkhang P."/>
            <person name="Piqani B."/>
            <person name="Purcell S."/>
            <person name="Rachupka T."/>
            <person name="Ramasamy U."/>
            <person name="Rameau R."/>
            <person name="Ray V."/>
            <person name="Raymond C."/>
            <person name="Retta R."/>
            <person name="Richardson S."/>
            <person name="Rise C."/>
            <person name="Rodriguez J."/>
            <person name="Rogers J."/>
            <person name="Rogov P."/>
            <person name="Rutman M."/>
            <person name="Schupbach R."/>
            <person name="Seaman C."/>
            <person name="Settipalli S."/>
            <person name="Sharpe T."/>
            <person name="Sheridan J."/>
            <person name="Sherpa N."/>
            <person name="Shi J."/>
            <person name="Smirnov S."/>
            <person name="Smith C."/>
            <person name="Sougnez C."/>
            <person name="Spencer B."/>
            <person name="Stalker J."/>
            <person name="Stange-thomann N."/>
            <person name="Stavropoulos S."/>
            <person name="Stetson K."/>
            <person name="Stone C."/>
            <person name="Stone S."/>
            <person name="Stubbs M."/>
            <person name="Talamas J."/>
            <person name="Tchuinga P."/>
            <person name="Tenzing P."/>
            <person name="Tesfaye S."/>
            <person name="Theodore J."/>
            <person name="Thoulutsang Y."/>
            <person name="Topham K."/>
            <person name="Towey S."/>
            <person name="Tsamla T."/>
            <person name="Tsomo N."/>
            <person name="Vallee D."/>
            <person name="Vassiliev H."/>
            <person name="Venkataraman V."/>
            <person name="Vinson J."/>
            <person name="Vo A."/>
            <person name="Wade C."/>
            <person name="Wang S."/>
            <person name="Wangchuk T."/>
            <person name="Wangdi T."/>
            <person name="Whittaker C."/>
            <person name="Wilkinson J."/>
            <person name="Wu Y."/>
            <person name="Wyman D."/>
            <person name="Yadav S."/>
            <person name="Yang S."/>
            <person name="Yang X."/>
            <person name="Yeager S."/>
            <person name="Yee E."/>
            <person name="Young G."/>
            <person name="Zainoun J."/>
            <person name="Zembeck L."/>
            <person name="Zimmer A."/>
            <person name="Zody M."/>
            <person name="Lander E."/>
        </authorList>
    </citation>
    <scope>NUCLEOTIDE SEQUENCE [LARGE SCALE GENOMIC DNA]</scope>
</reference>
<dbReference type="HOGENOM" id="CLU_014885_0_0_1"/>
<evidence type="ECO:0000256" key="3">
    <source>
        <dbReference type="PROSITE-ProRule" id="PRU00191"/>
    </source>
</evidence>
<reference evidence="6" key="3">
    <citation type="submission" date="2025-09" db="UniProtKB">
        <authorList>
            <consortium name="Ensembl"/>
        </authorList>
    </citation>
    <scope>IDENTIFICATION</scope>
</reference>
<feature type="region of interest" description="Disordered" evidence="4">
    <location>
        <begin position="136"/>
        <end position="168"/>
    </location>
</feature>
<dbReference type="GO" id="GO:0035556">
    <property type="term" value="P:intracellular signal transduction"/>
    <property type="evidence" value="ECO:0007669"/>
    <property type="project" value="TreeGrafter"/>
</dbReference>
<dbReference type="Gene3D" id="3.30.505.10">
    <property type="entry name" value="SH2 domain"/>
    <property type="match status" value="1"/>
</dbReference>
<dbReference type="PANTHER" id="PTHR10872">
    <property type="entry name" value="SH2B ADAPTER PROTEIN"/>
    <property type="match status" value="1"/>
</dbReference>
<dbReference type="SUPFAM" id="SSF55550">
    <property type="entry name" value="SH2 domain"/>
    <property type="match status" value="1"/>
</dbReference>
<reference evidence="6" key="2">
    <citation type="submission" date="2025-08" db="UniProtKB">
        <authorList>
            <consortium name="Ensembl"/>
        </authorList>
    </citation>
    <scope>IDENTIFICATION</scope>
</reference>
<dbReference type="InterPro" id="IPR030523">
    <property type="entry name" value="SH2B"/>
</dbReference>
<dbReference type="GO" id="GO:0005886">
    <property type="term" value="C:plasma membrane"/>
    <property type="evidence" value="ECO:0007669"/>
    <property type="project" value="TreeGrafter"/>
</dbReference>
<keyword evidence="3" id="KW-0727">SH2 domain</keyword>
<sequence>MDVISSAQTDNPDSEPKPLDLNKFPFFHGTLSRLRAAELVLSGGHGVFLLRVSETRQSGHVLTFNFQARAKHLRFSIEPDGQCTVQHLKFNSLLDMLGHFRTHPIPLESGGATNVYLAEYIINEACNFRNEIQKQQSVESESSEMTESATGSSNAVTPDSSSVVNLPCSSRDSLLQGQQSVGSDGDSTGSIHVRAVDNQYEFY</sequence>
<evidence type="ECO:0000313" key="6">
    <source>
        <dbReference type="Ensembl" id="ENSCSAVP00000004617.1"/>
    </source>
</evidence>
<evidence type="ECO:0000256" key="4">
    <source>
        <dbReference type="SAM" id="MobiDB-lite"/>
    </source>
</evidence>
<dbReference type="InterPro" id="IPR036860">
    <property type="entry name" value="SH2_dom_sf"/>
</dbReference>
<dbReference type="SMART" id="SM00252">
    <property type="entry name" value="SH2"/>
    <property type="match status" value="1"/>
</dbReference>
<dbReference type="PROSITE" id="PS50001">
    <property type="entry name" value="SH2"/>
    <property type="match status" value="1"/>
</dbReference>
<evidence type="ECO:0000256" key="2">
    <source>
        <dbReference type="ARBA" id="ARBA00022553"/>
    </source>
</evidence>
<keyword evidence="7" id="KW-1185">Reference proteome</keyword>
<proteinExistence type="inferred from homology"/>
<keyword evidence="2" id="KW-0597">Phosphoprotein</keyword>
<feature type="domain" description="SH2" evidence="5">
    <location>
        <begin position="26"/>
        <end position="121"/>
    </location>
</feature>
<dbReference type="Ensembl" id="ENSCSAVT00000004684.1">
    <property type="protein sequence ID" value="ENSCSAVP00000004617.1"/>
    <property type="gene ID" value="ENSCSAVG00000002751.1"/>
</dbReference>
<protein>
    <recommendedName>
        <fullName evidence="5">SH2 domain-containing protein</fullName>
    </recommendedName>
</protein>
<dbReference type="STRING" id="51511.ENSCSAVP00000004617"/>
<dbReference type="Pfam" id="PF00017">
    <property type="entry name" value="SH2"/>
    <property type="match status" value="1"/>
</dbReference>
<feature type="compositionally biased region" description="Polar residues" evidence="4">
    <location>
        <begin position="154"/>
        <end position="168"/>
    </location>
</feature>
<dbReference type="eggNOG" id="ENOG502QT43">
    <property type="taxonomic scope" value="Eukaryota"/>
</dbReference>
<dbReference type="PANTHER" id="PTHR10872:SF2">
    <property type="entry name" value="LNK, ISOFORM D"/>
    <property type="match status" value="1"/>
</dbReference>
<name>H2YH18_CIOSA</name>
<dbReference type="Proteomes" id="UP000007875">
    <property type="component" value="Unassembled WGS sequence"/>
</dbReference>
<dbReference type="GO" id="GO:0005068">
    <property type="term" value="F:transmembrane receptor protein tyrosine kinase adaptor activity"/>
    <property type="evidence" value="ECO:0007669"/>
    <property type="project" value="TreeGrafter"/>
</dbReference>
<dbReference type="AlphaFoldDB" id="H2YH18"/>
<organism evidence="6 7">
    <name type="scientific">Ciona savignyi</name>
    <name type="common">Pacific transparent sea squirt</name>
    <dbReference type="NCBI Taxonomy" id="51511"/>
    <lineage>
        <taxon>Eukaryota</taxon>
        <taxon>Metazoa</taxon>
        <taxon>Chordata</taxon>
        <taxon>Tunicata</taxon>
        <taxon>Ascidiacea</taxon>
        <taxon>Phlebobranchia</taxon>
        <taxon>Cionidae</taxon>
        <taxon>Ciona</taxon>
    </lineage>
</organism>
<comment type="similarity">
    <text evidence="1">Belongs to the SH2B adapter family.</text>
</comment>
<feature type="compositionally biased region" description="Low complexity" evidence="4">
    <location>
        <begin position="137"/>
        <end position="153"/>
    </location>
</feature>
<evidence type="ECO:0000313" key="7">
    <source>
        <dbReference type="Proteomes" id="UP000007875"/>
    </source>
</evidence>
<dbReference type="GeneTree" id="ENSGT00950000183191"/>
<dbReference type="InterPro" id="IPR000980">
    <property type="entry name" value="SH2"/>
</dbReference>
<accession>H2YH18</accession>